<dbReference type="Proteomes" id="UP000095651">
    <property type="component" value="Unassembled WGS sequence"/>
</dbReference>
<dbReference type="InterPro" id="IPR036005">
    <property type="entry name" value="Creatinase/aminopeptidase-like"/>
</dbReference>
<dbReference type="InterPro" id="IPR000994">
    <property type="entry name" value="Pept_M24"/>
</dbReference>
<evidence type="ECO:0000313" key="6">
    <source>
        <dbReference type="EMBL" id="CUO78906.1"/>
    </source>
</evidence>
<dbReference type="EMBL" id="CYZE01000012">
    <property type="protein sequence ID" value="CUO78906.1"/>
    <property type="molecule type" value="Genomic_DNA"/>
</dbReference>
<gene>
    <name evidence="6" type="primary">pepQ2</name>
    <name evidence="6" type="ORF">ERS852407_03951</name>
</gene>
<dbReference type="AlphaFoldDB" id="A0A174HZ30"/>
<dbReference type="Gene3D" id="3.90.230.10">
    <property type="entry name" value="Creatinase/methionine aminopeptidase superfamily"/>
    <property type="match status" value="1"/>
</dbReference>
<accession>A0A174HZ30</accession>
<feature type="domain" description="Creatinase N-terminal" evidence="5">
    <location>
        <begin position="5"/>
        <end position="131"/>
    </location>
</feature>
<reference evidence="6 7" key="1">
    <citation type="submission" date="2015-09" db="EMBL/GenBank/DDBJ databases">
        <authorList>
            <consortium name="Pathogen Informatics"/>
        </authorList>
    </citation>
    <scope>NUCLEOTIDE SEQUENCE [LARGE SCALE GENOMIC DNA]</scope>
    <source>
        <strain evidence="6 7">2789STDY5608850</strain>
    </source>
</reference>
<dbReference type="PANTHER" id="PTHR46112">
    <property type="entry name" value="AMINOPEPTIDASE"/>
    <property type="match status" value="1"/>
</dbReference>
<evidence type="ECO:0000313" key="7">
    <source>
        <dbReference type="Proteomes" id="UP000095651"/>
    </source>
</evidence>
<proteinExistence type="inferred from homology"/>
<name>A0A174HZ30_9FIRM</name>
<sequence>MFEERVGRVLHNMEEMGLEQMIISDPPSVFYLTGRWILPNERLLALYLNKNGNNKLFINKLFTVDGDIGIEKVWFSDTDPACRMIADCTDHEKPLGIDKKMAARFLLELMELGAGSSYKNASECVDGARRIKDGEEKERMILASRLNDEAMARFRGLIKEGVTELEVAAGMCAIYKELGTEGPSFGPLVSFGANAAIGHHKPDGTVLKDGDCVLFDVGCKKNSYCSDMTRTFFYKSASEKGREVYEIVKKANLAAQAVMKPGMKFCEIDKVARDIITEAGYGPYFTHRLGHCIGIEVHDAGDVSSANQDVVQEGMIFSCEPGIYLPGELGVRIEDLMLITADGAVSLNRDSKEMEIIG</sequence>
<dbReference type="Gene3D" id="3.40.350.10">
    <property type="entry name" value="Creatinase/prolidase N-terminal domain"/>
    <property type="match status" value="1"/>
</dbReference>
<keyword evidence="6" id="KW-0645">Protease</keyword>
<dbReference type="SUPFAM" id="SSF55920">
    <property type="entry name" value="Creatinase/aminopeptidase"/>
    <property type="match status" value="1"/>
</dbReference>
<dbReference type="GO" id="GO:0046872">
    <property type="term" value="F:metal ion binding"/>
    <property type="evidence" value="ECO:0007669"/>
    <property type="project" value="UniProtKB-KW"/>
</dbReference>
<evidence type="ECO:0000256" key="1">
    <source>
        <dbReference type="ARBA" id="ARBA00022723"/>
    </source>
</evidence>
<keyword evidence="1 3" id="KW-0479">Metal-binding</keyword>
<protein>
    <submittedName>
        <fullName evidence="6">Xaa-Pro dipeptidase</fullName>
        <ecNumber evidence="6">3.4.-.-</ecNumber>
        <ecNumber evidence="6">3.4.13.9</ecNumber>
    </submittedName>
</protein>
<feature type="domain" description="Peptidase M24" evidence="4">
    <location>
        <begin position="139"/>
        <end position="341"/>
    </location>
</feature>
<dbReference type="EC" id="3.4.-.-" evidence="6"/>
<organism evidence="6 7">
    <name type="scientific">Hungatella hathewayi</name>
    <dbReference type="NCBI Taxonomy" id="154046"/>
    <lineage>
        <taxon>Bacteria</taxon>
        <taxon>Bacillati</taxon>
        <taxon>Bacillota</taxon>
        <taxon>Clostridia</taxon>
        <taxon>Lachnospirales</taxon>
        <taxon>Lachnospiraceae</taxon>
        <taxon>Hungatella</taxon>
    </lineage>
</organism>
<keyword evidence="2 6" id="KW-0378">Hydrolase</keyword>
<dbReference type="GO" id="GO:0102009">
    <property type="term" value="F:proline dipeptidase activity"/>
    <property type="evidence" value="ECO:0007669"/>
    <property type="project" value="UniProtKB-EC"/>
</dbReference>
<dbReference type="PANTHER" id="PTHR46112:SF3">
    <property type="entry name" value="AMINOPEPTIDASE YPDF"/>
    <property type="match status" value="1"/>
</dbReference>
<dbReference type="Pfam" id="PF00557">
    <property type="entry name" value="Peptidase_M24"/>
    <property type="match status" value="1"/>
</dbReference>
<comment type="similarity">
    <text evidence="3">Belongs to the peptidase M24B family.</text>
</comment>
<evidence type="ECO:0000256" key="3">
    <source>
        <dbReference type="RuleBase" id="RU000590"/>
    </source>
</evidence>
<dbReference type="EC" id="3.4.13.9" evidence="6"/>
<dbReference type="Pfam" id="PF01321">
    <property type="entry name" value="Creatinase_N"/>
    <property type="match status" value="1"/>
</dbReference>
<dbReference type="InterPro" id="IPR029149">
    <property type="entry name" value="Creatin/AminoP/Spt16_N"/>
</dbReference>
<dbReference type="CDD" id="cd01092">
    <property type="entry name" value="APP-like"/>
    <property type="match status" value="1"/>
</dbReference>
<evidence type="ECO:0000259" key="5">
    <source>
        <dbReference type="Pfam" id="PF01321"/>
    </source>
</evidence>
<dbReference type="InterPro" id="IPR000587">
    <property type="entry name" value="Creatinase_N"/>
</dbReference>
<dbReference type="PROSITE" id="PS00491">
    <property type="entry name" value="PROLINE_PEPTIDASE"/>
    <property type="match status" value="1"/>
</dbReference>
<dbReference type="InterPro" id="IPR001131">
    <property type="entry name" value="Peptidase_M24B_aminopep-P_CS"/>
</dbReference>
<keyword evidence="6" id="KW-0224">Dipeptidase</keyword>
<evidence type="ECO:0000256" key="2">
    <source>
        <dbReference type="ARBA" id="ARBA00022801"/>
    </source>
</evidence>
<dbReference type="SUPFAM" id="SSF53092">
    <property type="entry name" value="Creatinase/prolidase N-terminal domain"/>
    <property type="match status" value="1"/>
</dbReference>
<dbReference type="RefSeq" id="WP_055657774.1">
    <property type="nucleotide sequence ID" value="NZ_CABIXC010000012.1"/>
</dbReference>
<evidence type="ECO:0000259" key="4">
    <source>
        <dbReference type="Pfam" id="PF00557"/>
    </source>
</evidence>
<dbReference type="InterPro" id="IPR050659">
    <property type="entry name" value="Peptidase_M24B"/>
</dbReference>